<dbReference type="PANTHER" id="PTHR33564:SF8">
    <property type="entry name" value="TRANSMEMBRANE PROTEIN"/>
    <property type="match status" value="1"/>
</dbReference>
<protein>
    <submittedName>
        <fullName evidence="2">Uncharacterized protein</fullName>
    </submittedName>
</protein>
<gene>
    <name evidence="2" type="ORF">A4U43_C03F4270</name>
</gene>
<reference evidence="3" key="1">
    <citation type="journal article" date="2017" name="Nat. Commun.">
        <title>The asparagus genome sheds light on the origin and evolution of a young Y chromosome.</title>
        <authorList>
            <person name="Harkess A."/>
            <person name="Zhou J."/>
            <person name="Xu C."/>
            <person name="Bowers J.E."/>
            <person name="Van der Hulst R."/>
            <person name="Ayyampalayam S."/>
            <person name="Mercati F."/>
            <person name="Riccardi P."/>
            <person name="McKain M.R."/>
            <person name="Kakrana A."/>
            <person name="Tang H."/>
            <person name="Ray J."/>
            <person name="Groenendijk J."/>
            <person name="Arikit S."/>
            <person name="Mathioni S.M."/>
            <person name="Nakano M."/>
            <person name="Shan H."/>
            <person name="Telgmann-Rauber A."/>
            <person name="Kanno A."/>
            <person name="Yue Z."/>
            <person name="Chen H."/>
            <person name="Li W."/>
            <person name="Chen Y."/>
            <person name="Xu X."/>
            <person name="Zhang Y."/>
            <person name="Luo S."/>
            <person name="Chen H."/>
            <person name="Gao J."/>
            <person name="Mao Z."/>
            <person name="Pires J.C."/>
            <person name="Luo M."/>
            <person name="Kudrna D."/>
            <person name="Wing R.A."/>
            <person name="Meyers B.C."/>
            <person name="Yi K."/>
            <person name="Kong H."/>
            <person name="Lavrijsen P."/>
            <person name="Sunseri F."/>
            <person name="Falavigna A."/>
            <person name="Ye Y."/>
            <person name="Leebens-Mack J.H."/>
            <person name="Chen G."/>
        </authorList>
    </citation>
    <scope>NUCLEOTIDE SEQUENCE [LARGE SCALE GENOMIC DNA]</scope>
    <source>
        <strain evidence="3">cv. DH0086</strain>
    </source>
</reference>
<accession>A0A5P1F7Z3</accession>
<evidence type="ECO:0000313" key="2">
    <source>
        <dbReference type="EMBL" id="ONK74244.1"/>
    </source>
</evidence>
<dbReference type="PANTHER" id="PTHR33564">
    <property type="entry name" value="TRANSMEMBRANE PROTEIN"/>
    <property type="match status" value="1"/>
</dbReference>
<evidence type="ECO:0000256" key="1">
    <source>
        <dbReference type="SAM" id="MobiDB-lite"/>
    </source>
</evidence>
<feature type="region of interest" description="Disordered" evidence="1">
    <location>
        <begin position="83"/>
        <end position="124"/>
    </location>
</feature>
<name>A0A5P1F7Z3_ASPOF</name>
<dbReference type="Gramene" id="ONK74244">
    <property type="protein sequence ID" value="ONK74244"/>
    <property type="gene ID" value="A4U43_C03F4270"/>
</dbReference>
<feature type="compositionally biased region" description="Basic residues" evidence="1">
    <location>
        <begin position="89"/>
        <end position="100"/>
    </location>
</feature>
<sequence length="124" mass="14289">MSKEKLDPRFASRSRSRSIWRRKRGDRLEMQAEVEAEIEQRLGLKSSGNRVFAVSSSIAIVTFQAHKRLLSDFMRKAQLELVEGTGPKMRPKSGPKKKVRFAPDVVEPSSNNEEYRRRRSKAQS</sequence>
<organism evidence="2 3">
    <name type="scientific">Asparagus officinalis</name>
    <name type="common">Garden asparagus</name>
    <dbReference type="NCBI Taxonomy" id="4686"/>
    <lineage>
        <taxon>Eukaryota</taxon>
        <taxon>Viridiplantae</taxon>
        <taxon>Streptophyta</taxon>
        <taxon>Embryophyta</taxon>
        <taxon>Tracheophyta</taxon>
        <taxon>Spermatophyta</taxon>
        <taxon>Magnoliopsida</taxon>
        <taxon>Liliopsida</taxon>
        <taxon>Asparagales</taxon>
        <taxon>Asparagaceae</taxon>
        <taxon>Asparagoideae</taxon>
        <taxon>Asparagus</taxon>
    </lineage>
</organism>
<dbReference type="Proteomes" id="UP000243459">
    <property type="component" value="Chromosome 3"/>
</dbReference>
<evidence type="ECO:0000313" key="3">
    <source>
        <dbReference type="Proteomes" id="UP000243459"/>
    </source>
</evidence>
<keyword evidence="3" id="KW-1185">Reference proteome</keyword>
<proteinExistence type="predicted"/>
<dbReference type="AlphaFoldDB" id="A0A5P1F7Z3"/>
<dbReference type="EMBL" id="CM007383">
    <property type="protein sequence ID" value="ONK74244.1"/>
    <property type="molecule type" value="Genomic_DNA"/>
</dbReference>